<dbReference type="PROSITE" id="PS50926">
    <property type="entry name" value="TRAM"/>
    <property type="match status" value="1"/>
</dbReference>
<dbReference type="HAMAP" id="MF_01864">
    <property type="entry name" value="tRNA_metthiotr_MiaB"/>
    <property type="match status" value="1"/>
</dbReference>
<dbReference type="PROSITE" id="PS01278">
    <property type="entry name" value="MTTASE_RADICAL"/>
    <property type="match status" value="1"/>
</dbReference>
<dbReference type="PROSITE" id="PS51918">
    <property type="entry name" value="RADICAL_SAM"/>
    <property type="match status" value="1"/>
</dbReference>
<dbReference type="NCBIfam" id="TIGR01574">
    <property type="entry name" value="miaB-methiolase"/>
    <property type="match status" value="1"/>
</dbReference>
<dbReference type="GO" id="GO:0005829">
    <property type="term" value="C:cytosol"/>
    <property type="evidence" value="ECO:0007669"/>
    <property type="project" value="TreeGrafter"/>
</dbReference>
<dbReference type="SFLD" id="SFLDG01061">
    <property type="entry name" value="methylthiotransferase"/>
    <property type="match status" value="1"/>
</dbReference>
<dbReference type="PROSITE" id="PS51449">
    <property type="entry name" value="MTTASE_N"/>
    <property type="match status" value="1"/>
</dbReference>
<dbReference type="InterPro" id="IPR006638">
    <property type="entry name" value="Elp3/MiaA/NifB-like_rSAM"/>
</dbReference>
<sequence length="472" mass="53363">MERERVLVPEAELERQREFEERIRAMFAARQAHPLACVDTFGCQQNVADGQKLMGMLESCGFTLTADPKEADVVILNTCAVREHAEDRVFGNLGALTHTKKENPEQIIALCGCMAQEQRVSERIKKSYPHVNLVFGPHALWKFPELLWQVYESRRRVFSVQDEHGTIAEGLPVVREKGVKAWVSIMYGCNNFCSYCIVPYVRGRERSRDPQAVLSEVRELVEAGYRDITLLGQNVNSYGNDLGSGYDFADLLSEIDRIPGDYWIRFMSSHPKDATRKLFDTMARCSHVAKQLHLPFQSGSDRVLREMNRRYTREQYLELIAYARSLMPELVVTSDVIIGFPGETEAEAMETVSLVEEVGFDALFTFLYSPRPGTKAAELPDPFPRAEKQKWFDKLLEVQNAKSAALHAAYVGKTVQVLVDGESGDGEFPLSSRTEGNRLVRLKGGKELIGKFIHVRITGSNTWALYGEAVQR</sequence>
<dbReference type="InterPro" id="IPR007197">
    <property type="entry name" value="rSAM"/>
</dbReference>
<feature type="binding site" evidence="13">
    <location>
        <position position="196"/>
    </location>
    <ligand>
        <name>[4Fe-4S] cluster</name>
        <dbReference type="ChEBI" id="CHEBI:49883"/>
        <label>2</label>
        <note>4Fe-4S-S-AdoMet</note>
    </ligand>
</feature>
<feature type="domain" description="Radical SAM core" evidence="16">
    <location>
        <begin position="175"/>
        <end position="405"/>
    </location>
</feature>
<dbReference type="InterPro" id="IPR005839">
    <property type="entry name" value="Methylthiotransferase"/>
</dbReference>
<evidence type="ECO:0000256" key="3">
    <source>
        <dbReference type="ARBA" id="ARBA00022679"/>
    </source>
</evidence>
<dbReference type="GO" id="GO:0035597">
    <property type="term" value="F:tRNA-2-methylthio-N(6)-dimethylallyladenosine(37) synthase activity"/>
    <property type="evidence" value="ECO:0007669"/>
    <property type="project" value="UniProtKB-EC"/>
</dbReference>
<keyword evidence="7 13" id="KW-0411">Iron-sulfur</keyword>
<evidence type="ECO:0000256" key="4">
    <source>
        <dbReference type="ARBA" id="ARBA00022691"/>
    </source>
</evidence>
<evidence type="ECO:0000313" key="17">
    <source>
        <dbReference type="EMBL" id="BCK84173.1"/>
    </source>
</evidence>
<comment type="similarity">
    <text evidence="13">Belongs to the methylthiotransferase family. MiaB subfamily.</text>
</comment>
<dbReference type="EC" id="2.8.4.3" evidence="8 13"/>
<evidence type="ECO:0000256" key="5">
    <source>
        <dbReference type="ARBA" id="ARBA00022723"/>
    </source>
</evidence>
<dbReference type="Gene3D" id="3.80.30.20">
    <property type="entry name" value="tm_1862 like domain"/>
    <property type="match status" value="1"/>
</dbReference>
<evidence type="ECO:0000256" key="11">
    <source>
        <dbReference type="ARBA" id="ARBA00080698"/>
    </source>
</evidence>
<feature type="binding site" evidence="13">
    <location>
        <position position="193"/>
    </location>
    <ligand>
        <name>[4Fe-4S] cluster</name>
        <dbReference type="ChEBI" id="CHEBI:49883"/>
        <label>2</label>
        <note>4Fe-4S-S-AdoMet</note>
    </ligand>
</feature>
<keyword evidence="13" id="KW-0963">Cytoplasm</keyword>
<name>A0A810QI99_9FIRM</name>
<dbReference type="EMBL" id="AP023420">
    <property type="protein sequence ID" value="BCK84173.1"/>
    <property type="molecule type" value="Genomic_DNA"/>
</dbReference>
<dbReference type="InterPro" id="IPR023404">
    <property type="entry name" value="rSAM_horseshoe"/>
</dbReference>
<dbReference type="SUPFAM" id="SSF102114">
    <property type="entry name" value="Radical SAM enzymes"/>
    <property type="match status" value="1"/>
</dbReference>
<feature type="domain" description="TRAM" evidence="14">
    <location>
        <begin position="408"/>
        <end position="471"/>
    </location>
</feature>
<dbReference type="InterPro" id="IPR058240">
    <property type="entry name" value="rSAM_sf"/>
</dbReference>
<dbReference type="Gene3D" id="3.40.50.12160">
    <property type="entry name" value="Methylthiotransferase, N-terminal domain"/>
    <property type="match status" value="1"/>
</dbReference>
<dbReference type="NCBIfam" id="TIGR00089">
    <property type="entry name" value="MiaB/RimO family radical SAM methylthiotransferase"/>
    <property type="match status" value="1"/>
</dbReference>
<evidence type="ECO:0000256" key="10">
    <source>
        <dbReference type="ARBA" id="ARBA00068570"/>
    </source>
</evidence>
<dbReference type="InterPro" id="IPR013848">
    <property type="entry name" value="Methylthiotransferase_N"/>
</dbReference>
<evidence type="ECO:0000259" key="15">
    <source>
        <dbReference type="PROSITE" id="PS51449"/>
    </source>
</evidence>
<dbReference type="SFLD" id="SFLDS00029">
    <property type="entry name" value="Radical_SAM"/>
    <property type="match status" value="1"/>
</dbReference>
<dbReference type="Pfam" id="PF04055">
    <property type="entry name" value="Radical_SAM"/>
    <property type="match status" value="1"/>
</dbReference>
<keyword evidence="4 13" id="KW-0949">S-adenosyl-L-methionine</keyword>
<evidence type="ECO:0000256" key="2">
    <source>
        <dbReference type="ARBA" id="ARBA00022485"/>
    </source>
</evidence>
<dbReference type="FunFam" id="3.40.50.12160:FF:000003">
    <property type="entry name" value="CDK5 regulatory subunit-associated protein 1"/>
    <property type="match status" value="1"/>
</dbReference>
<dbReference type="GO" id="GO:0051539">
    <property type="term" value="F:4 iron, 4 sulfur cluster binding"/>
    <property type="evidence" value="ECO:0007669"/>
    <property type="project" value="UniProtKB-UniRule"/>
</dbReference>
<comment type="catalytic activity">
    <reaction evidence="9 13">
        <text>N(6)-dimethylallyladenosine(37) in tRNA + (sulfur carrier)-SH + AH2 + 2 S-adenosyl-L-methionine = 2-methylsulfanyl-N(6)-dimethylallyladenosine(37) in tRNA + (sulfur carrier)-H + 5'-deoxyadenosine + L-methionine + A + S-adenosyl-L-homocysteine + 2 H(+)</text>
        <dbReference type="Rhea" id="RHEA:37067"/>
        <dbReference type="Rhea" id="RHEA-COMP:10375"/>
        <dbReference type="Rhea" id="RHEA-COMP:10376"/>
        <dbReference type="Rhea" id="RHEA-COMP:14737"/>
        <dbReference type="Rhea" id="RHEA-COMP:14739"/>
        <dbReference type="ChEBI" id="CHEBI:13193"/>
        <dbReference type="ChEBI" id="CHEBI:15378"/>
        <dbReference type="ChEBI" id="CHEBI:17319"/>
        <dbReference type="ChEBI" id="CHEBI:17499"/>
        <dbReference type="ChEBI" id="CHEBI:29917"/>
        <dbReference type="ChEBI" id="CHEBI:57844"/>
        <dbReference type="ChEBI" id="CHEBI:57856"/>
        <dbReference type="ChEBI" id="CHEBI:59789"/>
        <dbReference type="ChEBI" id="CHEBI:64428"/>
        <dbReference type="ChEBI" id="CHEBI:74415"/>
        <dbReference type="ChEBI" id="CHEBI:74417"/>
        <dbReference type="EC" id="2.8.4.3"/>
    </reaction>
</comment>
<organism evidence="17 18">
    <name type="scientific">Pusillibacter faecalis</name>
    <dbReference type="NCBI Taxonomy" id="2714358"/>
    <lineage>
        <taxon>Bacteria</taxon>
        <taxon>Bacillati</taxon>
        <taxon>Bacillota</taxon>
        <taxon>Clostridia</taxon>
        <taxon>Eubacteriales</taxon>
        <taxon>Oscillospiraceae</taxon>
        <taxon>Pusillibacter</taxon>
    </lineage>
</organism>
<dbReference type="RefSeq" id="WP_228300485.1">
    <property type="nucleotide sequence ID" value="NZ_AP023420.1"/>
</dbReference>
<keyword evidence="6 13" id="KW-0408">Iron</keyword>
<evidence type="ECO:0000256" key="7">
    <source>
        <dbReference type="ARBA" id="ARBA00023014"/>
    </source>
</evidence>
<evidence type="ECO:0000259" key="16">
    <source>
        <dbReference type="PROSITE" id="PS51918"/>
    </source>
</evidence>
<dbReference type="FunFam" id="3.80.30.20:FF:000001">
    <property type="entry name" value="tRNA-2-methylthio-N(6)-dimethylallyladenosine synthase 2"/>
    <property type="match status" value="1"/>
</dbReference>
<evidence type="ECO:0000256" key="1">
    <source>
        <dbReference type="ARBA" id="ARBA00003234"/>
    </source>
</evidence>
<evidence type="ECO:0000256" key="6">
    <source>
        <dbReference type="ARBA" id="ARBA00023004"/>
    </source>
</evidence>
<evidence type="ECO:0000313" key="18">
    <source>
        <dbReference type="Proteomes" id="UP000679848"/>
    </source>
</evidence>
<dbReference type="AlphaFoldDB" id="A0A810QI99"/>
<comment type="subunit">
    <text evidence="13">Monomer.</text>
</comment>
<comment type="function">
    <text evidence="1 13">Catalyzes the methylthiolation of N6-(dimethylallyl)adenosine (i(6)A), leading to the formation of 2-methylthio-N6-(dimethylallyl)adenosine (ms(2)i(6)A) at position 37 in tRNAs that read codons beginning with uridine.</text>
</comment>
<feature type="binding site" evidence="13">
    <location>
        <position position="189"/>
    </location>
    <ligand>
        <name>[4Fe-4S] cluster</name>
        <dbReference type="ChEBI" id="CHEBI:49883"/>
        <label>2</label>
        <note>4Fe-4S-S-AdoMet</note>
    </ligand>
</feature>
<evidence type="ECO:0000256" key="9">
    <source>
        <dbReference type="ARBA" id="ARBA00051425"/>
    </source>
</evidence>
<dbReference type="Proteomes" id="UP000679848">
    <property type="component" value="Chromosome"/>
</dbReference>
<evidence type="ECO:0000259" key="14">
    <source>
        <dbReference type="PROSITE" id="PS50926"/>
    </source>
</evidence>
<dbReference type="Pfam" id="PF01938">
    <property type="entry name" value="TRAM"/>
    <property type="match status" value="1"/>
</dbReference>
<reference evidence="17" key="1">
    <citation type="submission" date="2020-09" db="EMBL/GenBank/DDBJ databases">
        <title>New species isolated from human feces.</title>
        <authorList>
            <person name="Kitahara M."/>
            <person name="Shigeno Y."/>
            <person name="Shime M."/>
            <person name="Matsumoto Y."/>
            <person name="Nakamura S."/>
            <person name="Motooka D."/>
            <person name="Fukuoka S."/>
            <person name="Nishikawa H."/>
            <person name="Benno Y."/>
        </authorList>
    </citation>
    <scope>NUCLEOTIDE SEQUENCE</scope>
    <source>
        <strain evidence="17">MM59</strain>
    </source>
</reference>
<dbReference type="InterPro" id="IPR020612">
    <property type="entry name" value="Methylthiotransferase_CS"/>
</dbReference>
<feature type="domain" description="MTTase N-terminal" evidence="15">
    <location>
        <begin position="34"/>
        <end position="152"/>
    </location>
</feature>
<evidence type="ECO:0000256" key="8">
    <source>
        <dbReference type="ARBA" id="ARBA00033765"/>
    </source>
</evidence>
<gene>
    <name evidence="13 17" type="primary">miaB</name>
    <name evidence="17" type="ORF">MM59RIKEN_14920</name>
</gene>
<dbReference type="InterPro" id="IPR006463">
    <property type="entry name" value="MiaB_methiolase"/>
</dbReference>
<dbReference type="CDD" id="cd01335">
    <property type="entry name" value="Radical_SAM"/>
    <property type="match status" value="1"/>
</dbReference>
<evidence type="ECO:0000256" key="13">
    <source>
        <dbReference type="HAMAP-Rule" id="MF_01864"/>
    </source>
</evidence>
<evidence type="ECO:0000256" key="12">
    <source>
        <dbReference type="ARBA" id="ARBA00081141"/>
    </source>
</evidence>
<keyword evidence="13" id="KW-0819">tRNA processing</keyword>
<dbReference type="InterPro" id="IPR038135">
    <property type="entry name" value="Methylthiotransferase_N_sf"/>
</dbReference>
<comment type="subcellular location">
    <subcellularLocation>
        <location evidence="13">Cytoplasm</location>
    </subcellularLocation>
</comment>
<keyword evidence="5 13" id="KW-0479">Metal-binding</keyword>
<dbReference type="SFLD" id="SFLDG01082">
    <property type="entry name" value="B12-binding_domain_containing"/>
    <property type="match status" value="1"/>
</dbReference>
<dbReference type="InterPro" id="IPR002792">
    <property type="entry name" value="TRAM_dom"/>
</dbReference>
<dbReference type="PANTHER" id="PTHR43020:SF2">
    <property type="entry name" value="MITOCHONDRIAL TRNA METHYLTHIOTRANSFERASE CDK5RAP1"/>
    <property type="match status" value="1"/>
</dbReference>
<dbReference type="Pfam" id="PF00919">
    <property type="entry name" value="UPF0004"/>
    <property type="match status" value="1"/>
</dbReference>
<dbReference type="PANTHER" id="PTHR43020">
    <property type="entry name" value="CDK5 REGULATORY SUBUNIT-ASSOCIATED PROTEIN 1"/>
    <property type="match status" value="1"/>
</dbReference>
<dbReference type="KEGG" id="pfaa:MM59RIKEN_14920"/>
<feature type="binding site" evidence="13">
    <location>
        <position position="113"/>
    </location>
    <ligand>
        <name>[4Fe-4S] cluster</name>
        <dbReference type="ChEBI" id="CHEBI:49883"/>
        <label>1</label>
    </ligand>
</feature>
<proteinExistence type="inferred from homology"/>
<dbReference type="GO" id="GO:0046872">
    <property type="term" value="F:metal ion binding"/>
    <property type="evidence" value="ECO:0007669"/>
    <property type="project" value="UniProtKB-KW"/>
</dbReference>
<keyword evidence="18" id="KW-1185">Reference proteome</keyword>
<dbReference type="SMART" id="SM00729">
    <property type="entry name" value="Elp3"/>
    <property type="match status" value="1"/>
</dbReference>
<feature type="binding site" evidence="13">
    <location>
        <position position="79"/>
    </location>
    <ligand>
        <name>[4Fe-4S] cluster</name>
        <dbReference type="ChEBI" id="CHEBI:49883"/>
        <label>1</label>
    </ligand>
</feature>
<protein>
    <recommendedName>
        <fullName evidence="10 13">tRNA-2-methylthio-N(6)-dimethylallyladenosine synthase</fullName>
        <ecNumber evidence="8 13">2.8.4.3</ecNumber>
    </recommendedName>
    <alternativeName>
        <fullName evidence="12 13">(Dimethylallyl)adenosine tRNA methylthiotransferase MiaB</fullName>
    </alternativeName>
    <alternativeName>
        <fullName evidence="11 13">tRNA-i(6)A37 methylthiotransferase</fullName>
    </alternativeName>
</protein>
<feature type="binding site" evidence="13">
    <location>
        <position position="43"/>
    </location>
    <ligand>
        <name>[4Fe-4S] cluster</name>
        <dbReference type="ChEBI" id="CHEBI:49883"/>
        <label>1</label>
    </ligand>
</feature>
<keyword evidence="3 13" id="KW-0808">Transferase</keyword>
<keyword evidence="2 13" id="KW-0004">4Fe-4S</keyword>
<dbReference type="SFLD" id="SFLDF00273">
    <property type="entry name" value="(dimethylallyl)adenosine_tRNA"/>
    <property type="match status" value="1"/>
</dbReference>
<comment type="cofactor">
    <cofactor evidence="13">
        <name>[4Fe-4S] cluster</name>
        <dbReference type="ChEBI" id="CHEBI:49883"/>
    </cofactor>
    <text evidence="13">Binds 2 [4Fe-4S] clusters. One cluster is coordinated with 3 cysteines and an exchangeable S-adenosyl-L-methionine.</text>
</comment>
<accession>A0A810QI99</accession>